<dbReference type="Gene3D" id="3.30.30.80">
    <property type="entry name" value="probable RNA-binding protein from clostridium symbiosum atcc 14940"/>
    <property type="match status" value="1"/>
</dbReference>
<dbReference type="GO" id="GO:0009252">
    <property type="term" value="P:peptidoglycan biosynthetic process"/>
    <property type="evidence" value="ECO:0007669"/>
    <property type="project" value="UniProtKB-UniRule"/>
</dbReference>
<dbReference type="SUPFAM" id="SSF82708">
    <property type="entry name" value="R3H domain"/>
    <property type="match status" value="1"/>
</dbReference>
<dbReference type="InterPro" id="IPR015946">
    <property type="entry name" value="KH_dom-like_a/b"/>
</dbReference>
<keyword evidence="4 6" id="KW-0143">Chaperone</keyword>
<dbReference type="NCBIfam" id="NF041568">
    <property type="entry name" value="Jag_EloR"/>
    <property type="match status" value="1"/>
</dbReference>
<keyword evidence="2 6" id="KW-0694">RNA-binding</keyword>
<dbReference type="PROSITE" id="PS51061">
    <property type="entry name" value="R3H"/>
    <property type="match status" value="1"/>
</dbReference>
<dbReference type="Gene3D" id="3.30.300.20">
    <property type="match status" value="1"/>
</dbReference>
<dbReference type="SMART" id="SM01245">
    <property type="entry name" value="Jag_N"/>
    <property type="match status" value="1"/>
</dbReference>
<dbReference type="AlphaFoldDB" id="A0A1W2A9D1"/>
<dbReference type="STRING" id="1122930.SAMN02745168_1628"/>
<name>A0A1W2A9D1_9FIRM</name>
<keyword evidence="5 6" id="KW-0961">Cell wall biogenesis/degradation</keyword>
<proteinExistence type="inferred from homology"/>
<accession>A0A1W2A9D1</accession>
<evidence type="ECO:0000256" key="3">
    <source>
        <dbReference type="ARBA" id="ARBA00022960"/>
    </source>
</evidence>
<dbReference type="GO" id="GO:0005737">
    <property type="term" value="C:cytoplasm"/>
    <property type="evidence" value="ECO:0007669"/>
    <property type="project" value="UniProtKB-SubCell"/>
</dbReference>
<dbReference type="Pfam" id="PF13083">
    <property type="entry name" value="KH_KhpA-B"/>
    <property type="match status" value="1"/>
</dbReference>
<keyword evidence="1 6" id="KW-0963">Cytoplasm</keyword>
<dbReference type="SUPFAM" id="SSF54791">
    <property type="entry name" value="Eukaryotic type KH-domain (KH-domain type I)"/>
    <property type="match status" value="1"/>
</dbReference>
<dbReference type="EMBL" id="FWXW01000003">
    <property type="protein sequence ID" value="SMC57277.1"/>
    <property type="molecule type" value="Genomic_DNA"/>
</dbReference>
<dbReference type="InterPro" id="IPR039247">
    <property type="entry name" value="KhpB"/>
</dbReference>
<evidence type="ECO:0000256" key="5">
    <source>
        <dbReference type="ARBA" id="ARBA00023316"/>
    </source>
</evidence>
<evidence type="ECO:0000256" key="4">
    <source>
        <dbReference type="ARBA" id="ARBA00023186"/>
    </source>
</evidence>
<dbReference type="SMART" id="SM00393">
    <property type="entry name" value="R3H"/>
    <property type="match status" value="1"/>
</dbReference>
<dbReference type="InterPro" id="IPR034079">
    <property type="entry name" value="R3H_KhpB"/>
</dbReference>
<keyword evidence="3 6" id="KW-0133">Cell shape</keyword>
<organism evidence="8 9">
    <name type="scientific">Papillibacter cinnamivorans DSM 12816</name>
    <dbReference type="NCBI Taxonomy" id="1122930"/>
    <lineage>
        <taxon>Bacteria</taxon>
        <taxon>Bacillati</taxon>
        <taxon>Bacillota</taxon>
        <taxon>Clostridia</taxon>
        <taxon>Eubacteriales</taxon>
        <taxon>Oscillospiraceae</taxon>
        <taxon>Papillibacter</taxon>
    </lineage>
</organism>
<dbReference type="CDD" id="cd02644">
    <property type="entry name" value="R3H_jag"/>
    <property type="match status" value="1"/>
</dbReference>
<dbReference type="GO" id="GO:0003723">
    <property type="term" value="F:RNA binding"/>
    <property type="evidence" value="ECO:0007669"/>
    <property type="project" value="UniProtKB-UniRule"/>
</dbReference>
<comment type="domain">
    <text evidence="6">Has an N-terminal Jag-N domain and 2 RNA-binding domains (KH and R3H).</text>
</comment>
<dbReference type="Pfam" id="PF01424">
    <property type="entry name" value="R3H"/>
    <property type="match status" value="1"/>
</dbReference>
<dbReference type="HAMAP" id="MF_00867">
    <property type="entry name" value="KhpB"/>
    <property type="match status" value="1"/>
</dbReference>
<dbReference type="PROSITE" id="PS50084">
    <property type="entry name" value="KH_TYPE_1"/>
    <property type="match status" value="1"/>
</dbReference>
<evidence type="ECO:0000313" key="8">
    <source>
        <dbReference type="EMBL" id="SMC57277.1"/>
    </source>
</evidence>
<evidence type="ECO:0000256" key="1">
    <source>
        <dbReference type="ARBA" id="ARBA00022490"/>
    </source>
</evidence>
<dbReference type="InterPro" id="IPR036867">
    <property type="entry name" value="R3H_dom_sf"/>
</dbReference>
<dbReference type="RefSeq" id="WP_084234285.1">
    <property type="nucleotide sequence ID" value="NZ_FWXW01000003.1"/>
</dbReference>
<feature type="domain" description="R3H" evidence="7">
    <location>
        <begin position="143"/>
        <end position="209"/>
    </location>
</feature>
<evidence type="ECO:0000313" key="9">
    <source>
        <dbReference type="Proteomes" id="UP000192790"/>
    </source>
</evidence>
<dbReference type="PANTHER" id="PTHR35800">
    <property type="entry name" value="PROTEIN JAG"/>
    <property type="match status" value="1"/>
</dbReference>
<dbReference type="PANTHER" id="PTHR35800:SF1">
    <property type="entry name" value="RNA-BINDING PROTEIN KHPB"/>
    <property type="match status" value="1"/>
</dbReference>
<protein>
    <recommendedName>
        <fullName evidence="6">RNA-binding protein KhpB</fullName>
    </recommendedName>
    <alternativeName>
        <fullName evidence="6">RNA-binding protein EloR</fullName>
    </alternativeName>
</protein>
<dbReference type="Pfam" id="PF14804">
    <property type="entry name" value="Jag_N"/>
    <property type="match status" value="1"/>
</dbReference>
<dbReference type="GO" id="GO:0071555">
    <property type="term" value="P:cell wall organization"/>
    <property type="evidence" value="ECO:0007669"/>
    <property type="project" value="UniProtKB-KW"/>
</dbReference>
<comment type="function">
    <text evidence="6">A probable RNA chaperone. Forms a complex with KhpA which binds to cellular RNA and controls its expression. Plays a role in peptidoglycan (PG) homeostasis and cell length regulation.</text>
</comment>
<comment type="caution">
    <text evidence="6">Lacks conserved residue(s) required for the propagation of feature annotation.</text>
</comment>
<keyword evidence="9" id="KW-1185">Reference proteome</keyword>
<dbReference type="CDD" id="cd02414">
    <property type="entry name" value="KH-II_Jag"/>
    <property type="match status" value="1"/>
</dbReference>
<gene>
    <name evidence="6" type="primary">khpB</name>
    <name evidence="6" type="synonym">eloR</name>
    <name evidence="8" type="ORF">SAMN02745168_1628</name>
</gene>
<evidence type="ECO:0000256" key="6">
    <source>
        <dbReference type="HAMAP-Rule" id="MF_00867"/>
    </source>
</evidence>
<comment type="similarity">
    <text evidence="6">Belongs to the KhpB RNA-binding protein family.</text>
</comment>
<dbReference type="InterPro" id="IPR038008">
    <property type="entry name" value="Jag_KH"/>
</dbReference>
<dbReference type="GO" id="GO:0008360">
    <property type="term" value="P:regulation of cell shape"/>
    <property type="evidence" value="ECO:0007669"/>
    <property type="project" value="UniProtKB-KW"/>
</dbReference>
<dbReference type="InterPro" id="IPR001374">
    <property type="entry name" value="R3H_dom"/>
</dbReference>
<dbReference type="Proteomes" id="UP000192790">
    <property type="component" value="Unassembled WGS sequence"/>
</dbReference>
<evidence type="ECO:0000256" key="2">
    <source>
        <dbReference type="ARBA" id="ARBA00022884"/>
    </source>
</evidence>
<evidence type="ECO:0000259" key="7">
    <source>
        <dbReference type="PROSITE" id="PS51061"/>
    </source>
</evidence>
<dbReference type="OrthoDB" id="9794483at2"/>
<dbReference type="InterPro" id="IPR036612">
    <property type="entry name" value="KH_dom_type_1_sf"/>
</dbReference>
<reference evidence="8 9" key="1">
    <citation type="submission" date="2017-04" db="EMBL/GenBank/DDBJ databases">
        <authorList>
            <person name="Afonso C.L."/>
            <person name="Miller P.J."/>
            <person name="Scott M.A."/>
            <person name="Spackman E."/>
            <person name="Goraichik I."/>
            <person name="Dimitrov K.M."/>
            <person name="Suarez D.L."/>
            <person name="Swayne D.E."/>
        </authorList>
    </citation>
    <scope>NUCLEOTIDE SEQUENCE [LARGE SCALE GENOMIC DNA]</scope>
    <source>
        <strain evidence="8 9">DSM 12816</strain>
    </source>
</reference>
<comment type="subunit">
    <text evidence="6">Forms a complex with KhpA.</text>
</comment>
<dbReference type="InterPro" id="IPR032782">
    <property type="entry name" value="KhpB_N"/>
</dbReference>
<sequence length="221" mass="25037">MMKSIEVSAKTEEEAIASALQQIGLERDDVSVEVLERAKSGFLGIGSVQAKVRVSYYFEESKKEKIQSFVDGLLERMETVALAKVTETPEGDFKVELLGKNMGSLIGRRGETLDAIQQLTNYAVNRGSDKRVRIHIDAENYRRKREESLQRLAAKIAGEVVKHRKNIMLEPMNAYERHVIHTALQDWRDVSTHSSGTEPNRRIIVTYTRNKVQEKNVHGGL</sequence>
<comment type="subcellular location">
    <subcellularLocation>
        <location evidence="6">Cytoplasm</location>
    </subcellularLocation>
</comment>
<dbReference type="InterPro" id="IPR038247">
    <property type="entry name" value="Jag_N_dom_sf"/>
</dbReference>
<dbReference type="Gene3D" id="3.30.1370.50">
    <property type="entry name" value="R3H-like domain"/>
    <property type="match status" value="1"/>
</dbReference>